<dbReference type="AlphaFoldDB" id="A0A848FKI6"/>
<evidence type="ECO:0000313" key="1">
    <source>
        <dbReference type="EMBL" id="NML18770.1"/>
    </source>
</evidence>
<dbReference type="Gene3D" id="3.40.50.300">
    <property type="entry name" value="P-loop containing nucleotide triphosphate hydrolases"/>
    <property type="match status" value="1"/>
</dbReference>
<evidence type="ECO:0000313" key="2">
    <source>
        <dbReference type="Proteomes" id="UP000574067"/>
    </source>
</evidence>
<dbReference type="Proteomes" id="UP000574067">
    <property type="component" value="Unassembled WGS sequence"/>
</dbReference>
<name>A0A848FKI6_9BURK</name>
<dbReference type="RefSeq" id="WP_169163663.1">
    <property type="nucleotide sequence ID" value="NZ_JABBFW010000040.1"/>
</dbReference>
<reference evidence="1 2" key="1">
    <citation type="submission" date="2020-04" db="EMBL/GenBank/DDBJ databases">
        <title>Azohydromonas sp. isolated from soil.</title>
        <authorList>
            <person name="Dahal R.H."/>
        </authorList>
    </citation>
    <scope>NUCLEOTIDE SEQUENCE [LARGE SCALE GENOMIC DNA]</scope>
    <source>
        <strain evidence="1 2">G-1-1-14</strain>
    </source>
</reference>
<keyword evidence="1" id="KW-0067">ATP-binding</keyword>
<proteinExistence type="predicted"/>
<dbReference type="Pfam" id="PF13671">
    <property type="entry name" value="AAA_33"/>
    <property type="match status" value="1"/>
</dbReference>
<comment type="caution">
    <text evidence="1">The sequence shown here is derived from an EMBL/GenBank/DDBJ whole genome shotgun (WGS) entry which is preliminary data.</text>
</comment>
<dbReference type="SUPFAM" id="SSF52540">
    <property type="entry name" value="P-loop containing nucleoside triphosphate hydrolases"/>
    <property type="match status" value="1"/>
</dbReference>
<keyword evidence="2" id="KW-1185">Reference proteome</keyword>
<organism evidence="1 2">
    <name type="scientific">Azohydromonas caseinilytica</name>
    <dbReference type="NCBI Taxonomy" id="2728836"/>
    <lineage>
        <taxon>Bacteria</taxon>
        <taxon>Pseudomonadati</taxon>
        <taxon>Pseudomonadota</taxon>
        <taxon>Betaproteobacteria</taxon>
        <taxon>Burkholderiales</taxon>
        <taxon>Sphaerotilaceae</taxon>
        <taxon>Azohydromonas</taxon>
    </lineage>
</organism>
<dbReference type="EMBL" id="JABBFW010000040">
    <property type="protein sequence ID" value="NML18770.1"/>
    <property type="molecule type" value="Genomic_DNA"/>
</dbReference>
<accession>A0A848FKI6</accession>
<protein>
    <submittedName>
        <fullName evidence="1">ATP-binding protein</fullName>
    </submittedName>
</protein>
<gene>
    <name evidence="1" type="ORF">HHL10_27755</name>
</gene>
<dbReference type="GO" id="GO:0005524">
    <property type="term" value="F:ATP binding"/>
    <property type="evidence" value="ECO:0007669"/>
    <property type="project" value="UniProtKB-KW"/>
</dbReference>
<dbReference type="InterPro" id="IPR027417">
    <property type="entry name" value="P-loop_NTPase"/>
</dbReference>
<sequence length="164" mass="18077">MGTLHLIAGPQGAGKSTYALELAARERGVRLSLDDWMAGLYGPDLPVPSDLAWVLERVRRCEQQILELALAIGASGGSAVLDLSFARQAQRRLVRELAAAQGLRAQLHFIDAPPALRRERVQRRNLEKGPTWAFEVTPAMFEAIEGRFEPPTPQELADAVVRRT</sequence>
<keyword evidence="1" id="KW-0547">Nucleotide-binding</keyword>